<comment type="subcellular location">
    <subcellularLocation>
        <location evidence="1">Membrane</location>
        <topology evidence="1">Multi-pass membrane protein</topology>
    </subcellularLocation>
</comment>
<feature type="transmembrane region" description="Helical" evidence="6">
    <location>
        <begin position="82"/>
        <end position="99"/>
    </location>
</feature>
<evidence type="ECO:0000256" key="3">
    <source>
        <dbReference type="ARBA" id="ARBA00022989"/>
    </source>
</evidence>
<keyword evidence="3 6" id="KW-1133">Transmembrane helix</keyword>
<evidence type="ECO:0000313" key="8">
    <source>
        <dbReference type="Proteomes" id="UP000242180"/>
    </source>
</evidence>
<feature type="region of interest" description="Disordered" evidence="5">
    <location>
        <begin position="309"/>
        <end position="370"/>
    </location>
</feature>
<feature type="transmembrane region" description="Helical" evidence="6">
    <location>
        <begin position="183"/>
        <end position="206"/>
    </location>
</feature>
<dbReference type="SMART" id="SM01160">
    <property type="entry name" value="DUF1751"/>
    <property type="match status" value="1"/>
</dbReference>
<dbReference type="SUPFAM" id="SSF144091">
    <property type="entry name" value="Rhomboid-like"/>
    <property type="match status" value="1"/>
</dbReference>
<dbReference type="STRING" id="13706.A0A1X2H9S4"/>
<proteinExistence type="predicted"/>
<dbReference type="GO" id="GO:0016020">
    <property type="term" value="C:membrane"/>
    <property type="evidence" value="ECO:0007669"/>
    <property type="project" value="UniProtKB-SubCell"/>
</dbReference>
<organism evidence="7 8">
    <name type="scientific">Syncephalastrum racemosum</name>
    <name type="common">Filamentous fungus</name>
    <dbReference type="NCBI Taxonomy" id="13706"/>
    <lineage>
        <taxon>Eukaryota</taxon>
        <taxon>Fungi</taxon>
        <taxon>Fungi incertae sedis</taxon>
        <taxon>Mucoromycota</taxon>
        <taxon>Mucoromycotina</taxon>
        <taxon>Mucoromycetes</taxon>
        <taxon>Mucorales</taxon>
        <taxon>Syncephalastraceae</taxon>
        <taxon>Syncephalastrum</taxon>
    </lineage>
</organism>
<dbReference type="InterPro" id="IPR013861">
    <property type="entry name" value="TMEM115/Pdh1/Rbl19"/>
</dbReference>
<dbReference type="Pfam" id="PF08551">
    <property type="entry name" value="DUF1751"/>
    <property type="match status" value="1"/>
</dbReference>
<feature type="transmembrane region" description="Helical" evidence="6">
    <location>
        <begin position="111"/>
        <end position="133"/>
    </location>
</feature>
<name>A0A1X2H9S4_SYNRA</name>
<feature type="compositionally biased region" description="Low complexity" evidence="5">
    <location>
        <begin position="312"/>
        <end position="335"/>
    </location>
</feature>
<evidence type="ECO:0000256" key="5">
    <source>
        <dbReference type="SAM" id="MobiDB-lite"/>
    </source>
</evidence>
<keyword evidence="8" id="KW-1185">Reference proteome</keyword>
<protein>
    <submittedName>
        <fullName evidence="7">Eukaryotic integral membrane protein-domain-containing protein</fullName>
    </submittedName>
</protein>
<feature type="transmembrane region" description="Helical" evidence="6">
    <location>
        <begin position="49"/>
        <end position="70"/>
    </location>
</feature>
<reference evidence="7 8" key="1">
    <citation type="submission" date="2016-07" db="EMBL/GenBank/DDBJ databases">
        <title>Pervasive Adenine N6-methylation of Active Genes in Fungi.</title>
        <authorList>
            <consortium name="DOE Joint Genome Institute"/>
            <person name="Mondo S.J."/>
            <person name="Dannebaum R.O."/>
            <person name="Kuo R.C."/>
            <person name="Labutti K."/>
            <person name="Haridas S."/>
            <person name="Kuo A."/>
            <person name="Salamov A."/>
            <person name="Ahrendt S.R."/>
            <person name="Lipzen A."/>
            <person name="Sullivan W."/>
            <person name="Andreopoulos W.B."/>
            <person name="Clum A."/>
            <person name="Lindquist E."/>
            <person name="Daum C."/>
            <person name="Ramamoorthy G.K."/>
            <person name="Gryganskyi A."/>
            <person name="Culley D."/>
            <person name="Magnuson J.K."/>
            <person name="James T.Y."/>
            <person name="O'Malley M.A."/>
            <person name="Stajich J.E."/>
            <person name="Spatafora J.W."/>
            <person name="Visel A."/>
            <person name="Grigoriev I.V."/>
        </authorList>
    </citation>
    <scope>NUCLEOTIDE SEQUENCE [LARGE SCALE GENOMIC DNA]</scope>
    <source>
        <strain evidence="7 8">NRRL 2496</strain>
    </source>
</reference>
<gene>
    <name evidence="7" type="ORF">BCR43DRAFT_492936</name>
</gene>
<dbReference type="Proteomes" id="UP000242180">
    <property type="component" value="Unassembled WGS sequence"/>
</dbReference>
<feature type="transmembrane region" description="Helical" evidence="6">
    <location>
        <begin position="20"/>
        <end position="37"/>
    </location>
</feature>
<comment type="caution">
    <text evidence="7">The sequence shown here is derived from an EMBL/GenBank/DDBJ whole genome shotgun (WGS) entry which is preliminary data.</text>
</comment>
<sequence length="370" mass="40451">MASSQTIRTAFSNIPPLTKAMVTTLLVLSCASYIYSYRAQLNAEDDPSTTAFLGCPFIGLLPGLALYTPWTFLTATFYEDTLYALVFSSVVLLFCGKYLERAWGSRELLKYVLLTGVVSNIVTCLGIIMTFYISGEGDYLYNTQINGMSGVFSAFLVAFKHLIPEHRVSLLGNVVSIRVKNLIGVATATSIAGLILFNALVFYNLVNIGWVIGWVYIRFFKYQDGIKGDHSETFALVTFFPEFLHPVIGFVSNTVYALLVSLRLCSPAPPRAYAYDLESQSGRSSSPLPGSARAEAERRRALALKALDMRLSTKPPTSSATSSPGPSAATPPVATQTHEPDNAVLFDADQQQQQENDDETAPAAIQSEKR</sequence>
<dbReference type="InParanoid" id="A0A1X2H9S4"/>
<dbReference type="GO" id="GO:0005794">
    <property type="term" value="C:Golgi apparatus"/>
    <property type="evidence" value="ECO:0007669"/>
    <property type="project" value="TreeGrafter"/>
</dbReference>
<evidence type="ECO:0000256" key="1">
    <source>
        <dbReference type="ARBA" id="ARBA00004141"/>
    </source>
</evidence>
<dbReference type="InterPro" id="IPR035952">
    <property type="entry name" value="Rhomboid-like_sf"/>
</dbReference>
<dbReference type="FunFam" id="1.20.1540.10:FF:000004">
    <property type="entry name" value="Transmembrane protein 115"/>
    <property type="match status" value="1"/>
</dbReference>
<evidence type="ECO:0000256" key="6">
    <source>
        <dbReference type="SAM" id="Phobius"/>
    </source>
</evidence>
<keyword evidence="2 6" id="KW-0812">Transmembrane</keyword>
<evidence type="ECO:0000256" key="2">
    <source>
        <dbReference type="ARBA" id="ARBA00022692"/>
    </source>
</evidence>
<dbReference type="EMBL" id="MCGN01000006">
    <property type="protein sequence ID" value="ORY95400.1"/>
    <property type="molecule type" value="Genomic_DNA"/>
</dbReference>
<dbReference type="GO" id="GO:0006890">
    <property type="term" value="P:retrograde vesicle-mediated transport, Golgi to endoplasmic reticulum"/>
    <property type="evidence" value="ECO:0007669"/>
    <property type="project" value="InterPro"/>
</dbReference>
<dbReference type="OrthoDB" id="73612at2759"/>
<dbReference type="PANTHER" id="PTHR13377">
    <property type="entry name" value="PLACENTAL PROTEIN 6"/>
    <property type="match status" value="1"/>
</dbReference>
<evidence type="ECO:0000256" key="4">
    <source>
        <dbReference type="ARBA" id="ARBA00023136"/>
    </source>
</evidence>
<dbReference type="PANTHER" id="PTHR13377:SF3">
    <property type="entry name" value="TRANSMEMBRANE PROTEIN 115"/>
    <property type="match status" value="1"/>
</dbReference>
<dbReference type="OMA" id="WATLFPS"/>
<evidence type="ECO:0000313" key="7">
    <source>
        <dbReference type="EMBL" id="ORY95400.1"/>
    </source>
</evidence>
<keyword evidence="4 6" id="KW-0472">Membrane</keyword>
<dbReference type="AlphaFoldDB" id="A0A1X2H9S4"/>
<accession>A0A1X2H9S4</accession>
<dbReference type="Gene3D" id="1.20.1540.10">
    <property type="entry name" value="Rhomboid-like"/>
    <property type="match status" value="1"/>
</dbReference>